<evidence type="ECO:0000256" key="6">
    <source>
        <dbReference type="RuleBase" id="RU000304"/>
    </source>
</evidence>
<dbReference type="PROSITE" id="PS50011">
    <property type="entry name" value="PROTEIN_KINASE_DOM"/>
    <property type="match status" value="1"/>
</dbReference>
<name>B7G6D2_PHATC</name>
<dbReference type="SUPFAM" id="SSF56112">
    <property type="entry name" value="Protein kinase-like (PK-like)"/>
    <property type="match status" value="1"/>
</dbReference>
<dbReference type="PANTHER" id="PTHR44329:SF140">
    <property type="entry name" value="INACTIVE PROTEIN TYROSINE KINASE PTKL"/>
    <property type="match status" value="1"/>
</dbReference>
<feature type="domain" description="Protein kinase" evidence="7">
    <location>
        <begin position="103"/>
        <end position="370"/>
    </location>
</feature>
<evidence type="ECO:0000256" key="2">
    <source>
        <dbReference type="ARBA" id="ARBA00022741"/>
    </source>
</evidence>
<evidence type="ECO:0000256" key="5">
    <source>
        <dbReference type="PROSITE-ProRule" id="PRU10141"/>
    </source>
</evidence>
<feature type="repeat" description="ANK" evidence="4">
    <location>
        <begin position="7"/>
        <end position="39"/>
    </location>
</feature>
<keyword evidence="9" id="KW-1185">Reference proteome</keyword>
<dbReference type="RefSeq" id="XP_002182553.1">
    <property type="nucleotide sequence ID" value="XM_002182517.1"/>
</dbReference>
<reference evidence="8 9" key="1">
    <citation type="journal article" date="2008" name="Nature">
        <title>The Phaeodactylum genome reveals the evolutionary history of diatom genomes.</title>
        <authorList>
            <person name="Bowler C."/>
            <person name="Allen A.E."/>
            <person name="Badger J.H."/>
            <person name="Grimwood J."/>
            <person name="Jabbari K."/>
            <person name="Kuo A."/>
            <person name="Maheswari U."/>
            <person name="Martens C."/>
            <person name="Maumus F."/>
            <person name="Otillar R.P."/>
            <person name="Rayko E."/>
            <person name="Salamov A."/>
            <person name="Vandepoele K."/>
            <person name="Beszteri B."/>
            <person name="Gruber A."/>
            <person name="Heijde M."/>
            <person name="Katinka M."/>
            <person name="Mock T."/>
            <person name="Valentin K."/>
            <person name="Verret F."/>
            <person name="Berges J.A."/>
            <person name="Brownlee C."/>
            <person name="Cadoret J.P."/>
            <person name="Chiovitti A."/>
            <person name="Choi C.J."/>
            <person name="Coesel S."/>
            <person name="De Martino A."/>
            <person name="Detter J.C."/>
            <person name="Durkin C."/>
            <person name="Falciatore A."/>
            <person name="Fournet J."/>
            <person name="Haruta M."/>
            <person name="Huysman M.J."/>
            <person name="Jenkins B.D."/>
            <person name="Jiroutova K."/>
            <person name="Jorgensen R.E."/>
            <person name="Joubert Y."/>
            <person name="Kaplan A."/>
            <person name="Kroger N."/>
            <person name="Kroth P.G."/>
            <person name="La Roche J."/>
            <person name="Lindquist E."/>
            <person name="Lommer M."/>
            <person name="Martin-Jezequel V."/>
            <person name="Lopez P.J."/>
            <person name="Lucas S."/>
            <person name="Mangogna M."/>
            <person name="McGinnis K."/>
            <person name="Medlin L.K."/>
            <person name="Montsant A."/>
            <person name="Oudot-Le Secq M.P."/>
            <person name="Napoli C."/>
            <person name="Obornik M."/>
            <person name="Parker M.S."/>
            <person name="Petit J.L."/>
            <person name="Porcel B.M."/>
            <person name="Poulsen N."/>
            <person name="Robison M."/>
            <person name="Rychlewski L."/>
            <person name="Rynearson T.A."/>
            <person name="Schmutz J."/>
            <person name="Shapiro H."/>
            <person name="Siaut M."/>
            <person name="Stanley M."/>
            <person name="Sussman M.R."/>
            <person name="Taylor A.R."/>
            <person name="Vardi A."/>
            <person name="von Dassow P."/>
            <person name="Vyverman W."/>
            <person name="Willis A."/>
            <person name="Wyrwicz L.S."/>
            <person name="Rokhsar D.S."/>
            <person name="Weissenbach J."/>
            <person name="Armbrust E.V."/>
            <person name="Green B.R."/>
            <person name="Van de Peer Y."/>
            <person name="Grigoriev I.V."/>
        </authorList>
    </citation>
    <scope>NUCLEOTIDE SEQUENCE [LARGE SCALE GENOMIC DNA]</scope>
    <source>
        <strain evidence="8 9">CCAP 1055/1</strain>
    </source>
</reference>
<keyword evidence="3 5" id="KW-0067">ATP-binding</keyword>
<dbReference type="InterPro" id="IPR051681">
    <property type="entry name" value="Ser/Thr_Kinases-Pseudokinases"/>
</dbReference>
<dbReference type="GO" id="GO:0004674">
    <property type="term" value="F:protein serine/threonine kinase activity"/>
    <property type="evidence" value="ECO:0007669"/>
    <property type="project" value="UniProtKB-KW"/>
</dbReference>
<dbReference type="PIRSF" id="PIRSF000654">
    <property type="entry name" value="Integrin-linked_kinase"/>
    <property type="match status" value="1"/>
</dbReference>
<dbReference type="Proteomes" id="UP000000759">
    <property type="component" value="Chromosome 16"/>
</dbReference>
<dbReference type="Pfam" id="PF00069">
    <property type="entry name" value="Pkinase"/>
    <property type="match status" value="1"/>
</dbReference>
<proteinExistence type="inferred from homology"/>
<dbReference type="KEGG" id="pti:PHATRDRAFT_2607"/>
<sequence>VNQGDYDKRTALHLASGEGHASIVLALCEAGADPNVEDRWKRRPLDDAFAGGTDGAYEECVAILQRFGAARGLQRSTTSNVNLELDKSSKRQSDNLKINFGELEMIDRIGAGAFGEIYKCRWRGTLVAAKIIKTAKIRKEWNERDLAIADFHQEISVLKSLRHPQIVLLLAYSTTADYEVMISELMKCSLLDVFKSHMVQGTRMRKRTQIIYATQLARGMNYLHTCSPPIIHRDLKPANLLIDHSGVLKISDFGLSKIRPDPGKKETEKYTMTGETGSYRFMAPEVFRHEEYNETVDIYSYAMILFYLLVGRPPWPTISGMNAVKKAAEEGDRPNVPRDMDLRMQSLLKECWDENASMRPAFQRILANLE</sequence>
<dbReference type="STRING" id="556484.B7G6D2"/>
<dbReference type="eggNOG" id="KOG0192">
    <property type="taxonomic scope" value="Eukaryota"/>
</dbReference>
<dbReference type="AlphaFoldDB" id="B7G6D2"/>
<evidence type="ECO:0000256" key="1">
    <source>
        <dbReference type="ARBA" id="ARBA00005843"/>
    </source>
</evidence>
<dbReference type="PROSITE" id="PS00108">
    <property type="entry name" value="PROTEIN_KINASE_ST"/>
    <property type="match status" value="1"/>
</dbReference>
<evidence type="ECO:0000313" key="8">
    <source>
        <dbReference type="EMBL" id="EEC45840.1"/>
    </source>
</evidence>
<dbReference type="InterPro" id="IPR011009">
    <property type="entry name" value="Kinase-like_dom_sf"/>
</dbReference>
<comment type="similarity">
    <text evidence="1">Belongs to the protein kinase superfamily. TKL Ser/Thr protein kinase family.</text>
</comment>
<dbReference type="PaxDb" id="2850-Phatr2607"/>
<dbReference type="SMART" id="SM00220">
    <property type="entry name" value="S_TKc"/>
    <property type="match status" value="1"/>
</dbReference>
<dbReference type="OrthoDB" id="4062651at2759"/>
<dbReference type="InterPro" id="IPR017441">
    <property type="entry name" value="Protein_kinase_ATP_BS"/>
</dbReference>
<protein>
    <recommendedName>
        <fullName evidence="7">Protein kinase domain-containing protein</fullName>
    </recommendedName>
</protein>
<dbReference type="InParanoid" id="B7G6D2"/>
<dbReference type="CDD" id="cd13999">
    <property type="entry name" value="STKc_MAP3K-like"/>
    <property type="match status" value="1"/>
</dbReference>
<keyword evidence="4" id="KW-0040">ANK repeat</keyword>
<feature type="binding site" evidence="5">
    <location>
        <position position="130"/>
    </location>
    <ligand>
        <name>ATP</name>
        <dbReference type="ChEBI" id="CHEBI:30616"/>
    </ligand>
</feature>
<evidence type="ECO:0000259" key="7">
    <source>
        <dbReference type="PROSITE" id="PS50011"/>
    </source>
</evidence>
<dbReference type="Gene3D" id="1.25.40.20">
    <property type="entry name" value="Ankyrin repeat-containing domain"/>
    <property type="match status" value="1"/>
</dbReference>
<accession>B7G6D2</accession>
<reference evidence="9" key="2">
    <citation type="submission" date="2008-08" db="EMBL/GenBank/DDBJ databases">
        <authorList>
            <consortium name="Diatom Consortium"/>
            <person name="Grigoriev I."/>
            <person name="Grimwood J."/>
            <person name="Kuo A."/>
            <person name="Otillar R.P."/>
            <person name="Salamov A."/>
            <person name="Detter J.C."/>
            <person name="Lindquist E."/>
            <person name="Shapiro H."/>
            <person name="Lucas S."/>
            <person name="Glavina del Rio T."/>
            <person name="Pitluck S."/>
            <person name="Rokhsar D."/>
            <person name="Bowler C."/>
        </authorList>
    </citation>
    <scope>GENOME REANNOTATION</scope>
    <source>
        <strain evidence="9">CCAP 1055/1</strain>
    </source>
</reference>
<keyword evidence="2 5" id="KW-0547">Nucleotide-binding</keyword>
<dbReference type="SMART" id="SM00248">
    <property type="entry name" value="ANK"/>
    <property type="match status" value="1"/>
</dbReference>
<dbReference type="Gene3D" id="1.10.510.10">
    <property type="entry name" value="Transferase(Phosphotransferase) domain 1"/>
    <property type="match status" value="1"/>
</dbReference>
<dbReference type="Pfam" id="PF00023">
    <property type="entry name" value="Ank"/>
    <property type="match status" value="1"/>
</dbReference>
<dbReference type="InterPro" id="IPR008271">
    <property type="entry name" value="Ser/Thr_kinase_AS"/>
</dbReference>
<dbReference type="SUPFAM" id="SSF48403">
    <property type="entry name" value="Ankyrin repeat"/>
    <property type="match status" value="1"/>
</dbReference>
<gene>
    <name evidence="8" type="ORF">PHATRDRAFT_2607</name>
</gene>
<evidence type="ECO:0000256" key="3">
    <source>
        <dbReference type="ARBA" id="ARBA00022840"/>
    </source>
</evidence>
<keyword evidence="6" id="KW-0723">Serine/threonine-protein kinase</keyword>
<dbReference type="GO" id="GO:0005524">
    <property type="term" value="F:ATP binding"/>
    <property type="evidence" value="ECO:0007669"/>
    <property type="project" value="UniProtKB-UniRule"/>
</dbReference>
<dbReference type="InterPro" id="IPR036770">
    <property type="entry name" value="Ankyrin_rpt-contain_sf"/>
</dbReference>
<dbReference type="PROSITE" id="PS00107">
    <property type="entry name" value="PROTEIN_KINASE_ATP"/>
    <property type="match status" value="1"/>
</dbReference>
<feature type="non-terminal residue" evidence="8">
    <location>
        <position position="370"/>
    </location>
</feature>
<dbReference type="PANTHER" id="PTHR44329">
    <property type="entry name" value="SERINE/THREONINE-PROTEIN KINASE TNNI3K-RELATED"/>
    <property type="match status" value="1"/>
</dbReference>
<dbReference type="PROSITE" id="PS50297">
    <property type="entry name" value="ANK_REP_REGION"/>
    <property type="match status" value="1"/>
</dbReference>
<feature type="non-terminal residue" evidence="8">
    <location>
        <position position="1"/>
    </location>
</feature>
<keyword evidence="6" id="KW-0808">Transferase</keyword>
<dbReference type="InterPro" id="IPR002110">
    <property type="entry name" value="Ankyrin_rpt"/>
</dbReference>
<dbReference type="InterPro" id="IPR000719">
    <property type="entry name" value="Prot_kinase_dom"/>
</dbReference>
<organism evidence="8 9">
    <name type="scientific">Phaeodactylum tricornutum (strain CCAP 1055/1)</name>
    <dbReference type="NCBI Taxonomy" id="556484"/>
    <lineage>
        <taxon>Eukaryota</taxon>
        <taxon>Sar</taxon>
        <taxon>Stramenopiles</taxon>
        <taxon>Ochrophyta</taxon>
        <taxon>Bacillariophyta</taxon>
        <taxon>Bacillariophyceae</taxon>
        <taxon>Bacillariophycidae</taxon>
        <taxon>Naviculales</taxon>
        <taxon>Phaeodactylaceae</taxon>
        <taxon>Phaeodactylum</taxon>
    </lineage>
</organism>
<keyword evidence="6" id="KW-0418">Kinase</keyword>
<dbReference type="PROSITE" id="PS50088">
    <property type="entry name" value="ANK_REPEAT"/>
    <property type="match status" value="1"/>
</dbReference>
<evidence type="ECO:0000256" key="4">
    <source>
        <dbReference type="PROSITE-ProRule" id="PRU00023"/>
    </source>
</evidence>
<evidence type="ECO:0000313" key="9">
    <source>
        <dbReference type="Proteomes" id="UP000000759"/>
    </source>
</evidence>
<dbReference type="GeneID" id="7203336"/>
<dbReference type="EMBL" id="CM000618">
    <property type="protein sequence ID" value="EEC45840.1"/>
    <property type="molecule type" value="Genomic_DNA"/>
</dbReference>
<dbReference type="Gene3D" id="3.30.200.20">
    <property type="entry name" value="Phosphorylase Kinase, domain 1"/>
    <property type="match status" value="1"/>
</dbReference>